<dbReference type="GO" id="GO:1902208">
    <property type="term" value="P:regulation of bacterial-type flagellum assembly"/>
    <property type="evidence" value="ECO:0007669"/>
    <property type="project" value="UniProtKB-UniRule"/>
</dbReference>
<evidence type="ECO:0000256" key="5">
    <source>
        <dbReference type="HAMAP-Rule" id="MF_00167"/>
    </source>
</evidence>
<dbReference type="PANTHER" id="PTHR34984">
    <property type="entry name" value="CARBON STORAGE REGULATOR"/>
    <property type="match status" value="1"/>
</dbReference>
<dbReference type="AlphaFoldDB" id="A0A4R8M5Y1"/>
<evidence type="ECO:0000256" key="1">
    <source>
        <dbReference type="ARBA" id="ARBA00022490"/>
    </source>
</evidence>
<dbReference type="FunFam" id="2.60.40.4380:FF:000002">
    <property type="entry name" value="Translational regulator CsrA"/>
    <property type="match status" value="1"/>
</dbReference>
<accession>A0A4R8M5Y1</accession>
<evidence type="ECO:0000313" key="7">
    <source>
        <dbReference type="Proteomes" id="UP000295066"/>
    </source>
</evidence>
<comment type="caution">
    <text evidence="6">The sequence shown here is derived from an EMBL/GenBank/DDBJ whole genome shotgun (WGS) entry which is preliminary data.</text>
</comment>
<reference evidence="6 7" key="1">
    <citation type="submission" date="2019-03" db="EMBL/GenBank/DDBJ databases">
        <title>Genomic Encyclopedia of Type Strains, Phase IV (KMG-IV): sequencing the most valuable type-strain genomes for metagenomic binning, comparative biology and taxonomic classification.</title>
        <authorList>
            <person name="Goeker M."/>
        </authorList>
    </citation>
    <scope>NUCLEOTIDE SEQUENCE [LARGE SCALE GENOMIC DNA]</scope>
    <source>
        <strain evidence="6 7">DSM 25964</strain>
    </source>
</reference>
<dbReference type="InterPro" id="IPR003751">
    <property type="entry name" value="CsrA"/>
</dbReference>
<comment type="function">
    <text evidence="5">A translational regulator that binds mRNA to regulate translation initiation and/or mRNA stability. Usually binds in the 5'-UTR at or near the Shine-Dalgarno sequence preventing ribosome-binding, thus repressing translation. Its main target seems to be the major flagellin gene, while its function is anatagonized by FliW.</text>
</comment>
<dbReference type="InterPro" id="IPR036107">
    <property type="entry name" value="CsrA_sf"/>
</dbReference>
<keyword evidence="1 5" id="KW-0963">Cytoplasm</keyword>
<dbReference type="NCBIfam" id="TIGR00202">
    <property type="entry name" value="csrA"/>
    <property type="match status" value="1"/>
</dbReference>
<dbReference type="Pfam" id="PF02599">
    <property type="entry name" value="CsrA"/>
    <property type="match status" value="1"/>
</dbReference>
<dbReference type="GO" id="GO:0044781">
    <property type="term" value="P:bacterial-type flagellum organization"/>
    <property type="evidence" value="ECO:0007669"/>
    <property type="project" value="UniProtKB-KW"/>
</dbReference>
<dbReference type="GO" id="GO:0045947">
    <property type="term" value="P:negative regulation of translational initiation"/>
    <property type="evidence" value="ECO:0007669"/>
    <property type="project" value="UniProtKB-UniRule"/>
</dbReference>
<comment type="subcellular location">
    <subcellularLocation>
        <location evidence="5">Cytoplasm</location>
    </subcellularLocation>
</comment>
<comment type="similarity">
    <text evidence="5">Belongs to the CsrA/RsmA family.</text>
</comment>
<keyword evidence="5" id="KW-1005">Bacterial flagellum biogenesis</keyword>
<keyword evidence="3 5" id="KW-0810">Translation regulation</keyword>
<evidence type="ECO:0000256" key="4">
    <source>
        <dbReference type="ARBA" id="ARBA00022884"/>
    </source>
</evidence>
<gene>
    <name evidence="5" type="primary">csrA</name>
    <name evidence="6" type="ORF">C8D99_11443</name>
</gene>
<dbReference type="GO" id="GO:0006402">
    <property type="term" value="P:mRNA catabolic process"/>
    <property type="evidence" value="ECO:0007669"/>
    <property type="project" value="InterPro"/>
</dbReference>
<name>A0A4R8M5Y1_9BACT</name>
<evidence type="ECO:0000256" key="2">
    <source>
        <dbReference type="ARBA" id="ARBA00022491"/>
    </source>
</evidence>
<sequence length="85" mass="9310">MLVLSRKPGEAIRIGDDIEISVIEVRGDTVRIGINAPRNVPVFRMELLAEVAKTNLESVKAAPQAMDVLKTLLRREDDSNGGDPK</sequence>
<dbReference type="RefSeq" id="WP_133958070.1">
    <property type="nucleotide sequence ID" value="NZ_SORI01000014.1"/>
</dbReference>
<keyword evidence="2 5" id="KW-0678">Repressor</keyword>
<dbReference type="PANTHER" id="PTHR34984:SF1">
    <property type="entry name" value="CARBON STORAGE REGULATOR"/>
    <property type="match status" value="1"/>
</dbReference>
<keyword evidence="7" id="KW-1185">Reference proteome</keyword>
<dbReference type="SUPFAM" id="SSF117130">
    <property type="entry name" value="CsrA-like"/>
    <property type="match status" value="1"/>
</dbReference>
<dbReference type="Gene3D" id="2.60.40.4380">
    <property type="entry name" value="Translational regulator CsrA"/>
    <property type="match status" value="1"/>
</dbReference>
<proteinExistence type="inferred from homology"/>
<dbReference type="EMBL" id="SORI01000014">
    <property type="protein sequence ID" value="TDY58351.1"/>
    <property type="molecule type" value="Genomic_DNA"/>
</dbReference>
<keyword evidence="4 5" id="KW-0694">RNA-binding</keyword>
<dbReference type="OrthoDB" id="9809061at2"/>
<dbReference type="GO" id="GO:0048027">
    <property type="term" value="F:mRNA 5'-UTR binding"/>
    <property type="evidence" value="ECO:0007669"/>
    <property type="project" value="UniProtKB-UniRule"/>
</dbReference>
<dbReference type="GO" id="GO:0006109">
    <property type="term" value="P:regulation of carbohydrate metabolic process"/>
    <property type="evidence" value="ECO:0007669"/>
    <property type="project" value="InterPro"/>
</dbReference>
<dbReference type="GO" id="GO:0005829">
    <property type="term" value="C:cytosol"/>
    <property type="evidence" value="ECO:0007669"/>
    <property type="project" value="TreeGrafter"/>
</dbReference>
<comment type="subunit">
    <text evidence="5">Homodimer; the beta-strands of each monomer intercalate to form a hydrophobic core, while the alpha-helices form wings that extend away from the core.</text>
</comment>
<evidence type="ECO:0000313" key="6">
    <source>
        <dbReference type="EMBL" id="TDY58351.1"/>
    </source>
</evidence>
<dbReference type="NCBIfam" id="NF002469">
    <property type="entry name" value="PRK01712.1"/>
    <property type="match status" value="1"/>
</dbReference>
<dbReference type="HAMAP" id="MF_00167">
    <property type="entry name" value="CsrA"/>
    <property type="match status" value="1"/>
</dbReference>
<evidence type="ECO:0000256" key="3">
    <source>
        <dbReference type="ARBA" id="ARBA00022845"/>
    </source>
</evidence>
<protein>
    <recommendedName>
        <fullName evidence="5">Translational regulator CsrA</fullName>
    </recommendedName>
</protein>
<dbReference type="Proteomes" id="UP000295066">
    <property type="component" value="Unassembled WGS sequence"/>
</dbReference>
<organism evidence="6 7">
    <name type="scientific">Aminivibrio pyruvatiphilus</name>
    <dbReference type="NCBI Taxonomy" id="1005740"/>
    <lineage>
        <taxon>Bacteria</taxon>
        <taxon>Thermotogati</taxon>
        <taxon>Synergistota</taxon>
        <taxon>Synergistia</taxon>
        <taxon>Synergistales</taxon>
        <taxon>Aminobacteriaceae</taxon>
        <taxon>Aminivibrio</taxon>
    </lineage>
</organism>